<gene>
    <name evidence="2" type="ORF">GWK47_023544</name>
</gene>
<dbReference type="EMBL" id="JACEEZ010024551">
    <property type="protein sequence ID" value="KAG0710078.1"/>
    <property type="molecule type" value="Genomic_DNA"/>
</dbReference>
<comment type="caution">
    <text evidence="2">The sequence shown here is derived from an EMBL/GenBank/DDBJ whole genome shotgun (WGS) entry which is preliminary data.</text>
</comment>
<keyword evidence="3" id="KW-1185">Reference proteome</keyword>
<protein>
    <submittedName>
        <fullName evidence="2">Uncharacterized protein</fullName>
    </submittedName>
</protein>
<evidence type="ECO:0000313" key="2">
    <source>
        <dbReference type="EMBL" id="KAG0710078.1"/>
    </source>
</evidence>
<dbReference type="AlphaFoldDB" id="A0A8J4XM80"/>
<organism evidence="2 3">
    <name type="scientific">Chionoecetes opilio</name>
    <name type="common">Atlantic snow crab</name>
    <name type="synonym">Cancer opilio</name>
    <dbReference type="NCBI Taxonomy" id="41210"/>
    <lineage>
        <taxon>Eukaryota</taxon>
        <taxon>Metazoa</taxon>
        <taxon>Ecdysozoa</taxon>
        <taxon>Arthropoda</taxon>
        <taxon>Crustacea</taxon>
        <taxon>Multicrustacea</taxon>
        <taxon>Malacostraca</taxon>
        <taxon>Eumalacostraca</taxon>
        <taxon>Eucarida</taxon>
        <taxon>Decapoda</taxon>
        <taxon>Pleocyemata</taxon>
        <taxon>Brachyura</taxon>
        <taxon>Eubrachyura</taxon>
        <taxon>Majoidea</taxon>
        <taxon>Majidae</taxon>
        <taxon>Chionoecetes</taxon>
    </lineage>
</organism>
<dbReference type="Proteomes" id="UP000770661">
    <property type="component" value="Unassembled WGS sequence"/>
</dbReference>
<name>A0A8J4XM80_CHIOP</name>
<reference evidence="2" key="1">
    <citation type="submission" date="2020-07" db="EMBL/GenBank/DDBJ databases">
        <title>The High-quality genome of the commercially important snow crab, Chionoecetes opilio.</title>
        <authorList>
            <person name="Jeong J.-H."/>
            <person name="Ryu S."/>
        </authorList>
    </citation>
    <scope>NUCLEOTIDE SEQUENCE</scope>
    <source>
        <strain evidence="2">MADBK_172401_WGS</strain>
        <tissue evidence="2">Digestive gland</tissue>
    </source>
</reference>
<evidence type="ECO:0000256" key="1">
    <source>
        <dbReference type="SAM" id="MobiDB-lite"/>
    </source>
</evidence>
<feature type="region of interest" description="Disordered" evidence="1">
    <location>
        <begin position="197"/>
        <end position="224"/>
    </location>
</feature>
<sequence>MVLSTRDGFAIASFTHPEAYSRLLEEWENQEHFLPIFLPSHSFYHCIQSATQHPLSSGSTTHIHPTHHKIVHLHLQKLLGVRSERISMAAAEKLSVGMVGGGDGVVSGSDGVISGGDGVVSGREGGVKESEVVTSVLEGERRVEGECNEGCGVTLRSILEAIEDLKRCFVSEVNELKSVVKKQEIEIRSFKCGDGGPSGVSGGAHARDVPGGVTEGDVPRATTY</sequence>
<accession>A0A8J4XM80</accession>
<evidence type="ECO:0000313" key="3">
    <source>
        <dbReference type="Proteomes" id="UP000770661"/>
    </source>
</evidence>
<proteinExistence type="predicted"/>